<reference evidence="4 5" key="1">
    <citation type="submission" date="2024-10" db="EMBL/GenBank/DDBJ databases">
        <title>The Natural Products Discovery Center: Release of the First 8490 Sequenced Strains for Exploring Actinobacteria Biosynthetic Diversity.</title>
        <authorList>
            <person name="Kalkreuter E."/>
            <person name="Kautsar S.A."/>
            <person name="Yang D."/>
            <person name="Bader C.D."/>
            <person name="Teijaro C.N."/>
            <person name="Fluegel L."/>
            <person name="Davis C.M."/>
            <person name="Simpson J.R."/>
            <person name="Lauterbach L."/>
            <person name="Steele A.D."/>
            <person name="Gui C."/>
            <person name="Meng S."/>
            <person name="Li G."/>
            <person name="Viehrig K."/>
            <person name="Ye F."/>
            <person name="Su P."/>
            <person name="Kiefer A.F."/>
            <person name="Nichols A."/>
            <person name="Cepeda A.J."/>
            <person name="Yan W."/>
            <person name="Fan B."/>
            <person name="Jiang Y."/>
            <person name="Adhikari A."/>
            <person name="Zheng C.-J."/>
            <person name="Schuster L."/>
            <person name="Cowan T.M."/>
            <person name="Smanski M.J."/>
            <person name="Chevrette M.G."/>
            <person name="De Carvalho L.P.S."/>
            <person name="Shen B."/>
        </authorList>
    </citation>
    <scope>NUCLEOTIDE SEQUENCE [LARGE SCALE GENOMIC DNA]</scope>
    <source>
        <strain evidence="4 5">NPDC012605</strain>
    </source>
</reference>
<feature type="region of interest" description="Disordered" evidence="2">
    <location>
        <begin position="1"/>
        <end position="62"/>
    </location>
</feature>
<name>A0ABW6XTW9_9ACTN</name>
<feature type="domain" description="CsbD-like" evidence="3">
    <location>
        <begin position="4"/>
        <end position="51"/>
    </location>
</feature>
<dbReference type="EMBL" id="JBIBDZ010000006">
    <property type="protein sequence ID" value="MFF5920935.1"/>
    <property type="molecule type" value="Genomic_DNA"/>
</dbReference>
<organism evidence="4 5">
    <name type="scientific">Streptomyces flavochromogenes</name>
    <dbReference type="NCBI Taxonomy" id="68199"/>
    <lineage>
        <taxon>Bacteria</taxon>
        <taxon>Bacillati</taxon>
        <taxon>Actinomycetota</taxon>
        <taxon>Actinomycetes</taxon>
        <taxon>Kitasatosporales</taxon>
        <taxon>Streptomycetaceae</taxon>
        <taxon>Streptomyces</taxon>
    </lineage>
</organism>
<protein>
    <submittedName>
        <fullName evidence="4">CsbD family protein</fullName>
    </submittedName>
</protein>
<sequence>MRKSTVQKGKGAIKEAAGKTTGDTGLEAEGKADQMAAEARAAIERVHESARKAHDDTQRRSS</sequence>
<evidence type="ECO:0000259" key="3">
    <source>
        <dbReference type="Pfam" id="PF05532"/>
    </source>
</evidence>
<dbReference type="Gene3D" id="1.10.1470.10">
    <property type="entry name" value="YjbJ"/>
    <property type="match status" value="1"/>
</dbReference>
<dbReference type="RefSeq" id="WP_030313137.1">
    <property type="nucleotide sequence ID" value="NZ_JBIBDZ010000006.1"/>
</dbReference>
<evidence type="ECO:0000256" key="1">
    <source>
        <dbReference type="ARBA" id="ARBA00009129"/>
    </source>
</evidence>
<keyword evidence="5" id="KW-1185">Reference proteome</keyword>
<dbReference type="Pfam" id="PF05532">
    <property type="entry name" value="CsbD"/>
    <property type="match status" value="1"/>
</dbReference>
<accession>A0ABW6XTW9</accession>
<dbReference type="Proteomes" id="UP001602370">
    <property type="component" value="Unassembled WGS sequence"/>
</dbReference>
<evidence type="ECO:0000256" key="2">
    <source>
        <dbReference type="SAM" id="MobiDB-lite"/>
    </source>
</evidence>
<feature type="compositionally biased region" description="Basic and acidic residues" evidence="2">
    <location>
        <begin position="41"/>
        <end position="62"/>
    </location>
</feature>
<evidence type="ECO:0000313" key="4">
    <source>
        <dbReference type="EMBL" id="MFF5920935.1"/>
    </source>
</evidence>
<comment type="caution">
    <text evidence="4">The sequence shown here is derived from an EMBL/GenBank/DDBJ whole genome shotgun (WGS) entry which is preliminary data.</text>
</comment>
<evidence type="ECO:0000313" key="5">
    <source>
        <dbReference type="Proteomes" id="UP001602370"/>
    </source>
</evidence>
<dbReference type="SUPFAM" id="SSF69047">
    <property type="entry name" value="Hypothetical protein YjbJ"/>
    <property type="match status" value="1"/>
</dbReference>
<proteinExistence type="inferred from homology"/>
<comment type="similarity">
    <text evidence="1">Belongs to the UPF0337 (CsbD) family.</text>
</comment>
<dbReference type="InterPro" id="IPR036629">
    <property type="entry name" value="YjbJ_sf"/>
</dbReference>
<dbReference type="InterPro" id="IPR008462">
    <property type="entry name" value="CsbD"/>
</dbReference>
<gene>
    <name evidence="4" type="ORF">ACFY8C_21715</name>
</gene>